<dbReference type="InterPro" id="IPR008844">
    <property type="entry name" value="Spore_GerAC-like"/>
</dbReference>
<feature type="domain" description="Spore germination GerAC-like C-terminal" evidence="8">
    <location>
        <begin position="220"/>
        <end position="355"/>
    </location>
</feature>
<dbReference type="PROSITE" id="PS51257">
    <property type="entry name" value="PROKAR_LIPOPROTEIN"/>
    <property type="match status" value="1"/>
</dbReference>
<dbReference type="PANTHER" id="PTHR35789">
    <property type="entry name" value="SPORE GERMINATION PROTEIN B3"/>
    <property type="match status" value="1"/>
</dbReference>
<keyword evidence="6" id="KW-0564">Palmitate</keyword>
<proteinExistence type="inferred from homology"/>
<keyword evidence="4" id="KW-0732">Signal</keyword>
<evidence type="ECO:0000256" key="6">
    <source>
        <dbReference type="ARBA" id="ARBA00023139"/>
    </source>
</evidence>
<dbReference type="InterPro" id="IPR038501">
    <property type="entry name" value="Spore_GerAC_C_sf"/>
</dbReference>
<comment type="caution">
    <text evidence="10">The sequence shown here is derived from an EMBL/GenBank/DDBJ whole genome shotgun (WGS) entry which is preliminary data.</text>
</comment>
<keyword evidence="7" id="KW-0449">Lipoprotein</keyword>
<evidence type="ECO:0000256" key="4">
    <source>
        <dbReference type="ARBA" id="ARBA00022729"/>
    </source>
</evidence>
<keyword evidence="5" id="KW-0472">Membrane</keyword>
<dbReference type="Gene3D" id="3.30.300.210">
    <property type="entry name" value="Nutrient germinant receptor protein C, domain 3"/>
    <property type="match status" value="1"/>
</dbReference>
<evidence type="ECO:0000259" key="9">
    <source>
        <dbReference type="Pfam" id="PF25198"/>
    </source>
</evidence>
<evidence type="ECO:0000313" key="11">
    <source>
        <dbReference type="Proteomes" id="UP001232973"/>
    </source>
</evidence>
<feature type="domain" description="Spore germination protein N-terminal" evidence="9">
    <location>
        <begin position="25"/>
        <end position="200"/>
    </location>
</feature>
<evidence type="ECO:0000256" key="2">
    <source>
        <dbReference type="ARBA" id="ARBA00007886"/>
    </source>
</evidence>
<evidence type="ECO:0000256" key="5">
    <source>
        <dbReference type="ARBA" id="ARBA00023136"/>
    </source>
</evidence>
<dbReference type="InterPro" id="IPR057336">
    <property type="entry name" value="GerAC_N"/>
</dbReference>
<reference evidence="10 11" key="1">
    <citation type="submission" date="2023-07" db="EMBL/GenBank/DDBJ databases">
        <title>Genomic Encyclopedia of Type Strains, Phase IV (KMG-IV): sequencing the most valuable type-strain genomes for metagenomic binning, comparative biology and taxonomic classification.</title>
        <authorList>
            <person name="Goeker M."/>
        </authorList>
    </citation>
    <scope>NUCLEOTIDE SEQUENCE [LARGE SCALE GENOMIC DNA]</scope>
    <source>
        <strain evidence="10 11">DSM 4006</strain>
    </source>
</reference>
<evidence type="ECO:0000259" key="8">
    <source>
        <dbReference type="Pfam" id="PF05504"/>
    </source>
</evidence>
<dbReference type="Proteomes" id="UP001232973">
    <property type="component" value="Unassembled WGS sequence"/>
</dbReference>
<dbReference type="NCBIfam" id="TIGR02887">
    <property type="entry name" value="spore_ger_x_C"/>
    <property type="match status" value="1"/>
</dbReference>
<comment type="similarity">
    <text evidence="2">Belongs to the GerABKC lipoprotein family.</text>
</comment>
<sequence length="390" mass="44459">MRFQGWLISVCVCCLSPLLTGCWGYEEFEHKLYPHAIAVDKVDGQYVAYVQILDMRQLGKIEGSQAGESPGAWVASARGNTLDEAAHEFYQKVPRSINWGHVNALVLTNNLLKDREWTKVFDIFTRYSEFRYTTWVFSTAESPQEILSTEPVIENSPVYSGIGDPYELYRESSFIRPVRLNRLIANLREPAEVHLIPQISIDQSTWSASNEQKTTLTLTGYSLLNDQLEFVSNLSKEESVGMRWVDPHLARTTLNLAANGKLLGSAILTKPRIKIGYIREGQNIRYQLNVSIRGVVAERYNQQTLDVLDSIAEREIEHEIRNVYADGLEHHVDLLGLEDVVYRRNPAFYHQLTQRNGLFLRSNSLSVKVHVSLLNSIRTLEGTQRFLQGT</sequence>
<evidence type="ECO:0000256" key="1">
    <source>
        <dbReference type="ARBA" id="ARBA00004635"/>
    </source>
</evidence>
<keyword evidence="11" id="KW-1185">Reference proteome</keyword>
<name>A0ABT9XDL9_9BACL</name>
<protein>
    <submittedName>
        <fullName evidence="10">Ger(X)C family germination protein</fullName>
    </submittedName>
</protein>
<evidence type="ECO:0000313" key="10">
    <source>
        <dbReference type="EMBL" id="MDQ0188383.1"/>
    </source>
</evidence>
<dbReference type="Pfam" id="PF25198">
    <property type="entry name" value="Spore_GerAC_N"/>
    <property type="match status" value="1"/>
</dbReference>
<dbReference type="InterPro" id="IPR046953">
    <property type="entry name" value="Spore_GerAC-like_C"/>
</dbReference>
<gene>
    <name evidence="10" type="ORF">J2S03_000187</name>
</gene>
<comment type="subcellular location">
    <subcellularLocation>
        <location evidence="1">Membrane</location>
        <topology evidence="1">Lipid-anchor</topology>
    </subcellularLocation>
</comment>
<evidence type="ECO:0000256" key="7">
    <source>
        <dbReference type="ARBA" id="ARBA00023288"/>
    </source>
</evidence>
<accession>A0ABT9XDL9</accession>
<organism evidence="10 11">
    <name type="scientific">Alicyclobacillus cycloheptanicus</name>
    <dbReference type="NCBI Taxonomy" id="1457"/>
    <lineage>
        <taxon>Bacteria</taxon>
        <taxon>Bacillati</taxon>
        <taxon>Bacillota</taxon>
        <taxon>Bacilli</taxon>
        <taxon>Bacillales</taxon>
        <taxon>Alicyclobacillaceae</taxon>
        <taxon>Alicyclobacillus</taxon>
    </lineage>
</organism>
<evidence type="ECO:0000256" key="3">
    <source>
        <dbReference type="ARBA" id="ARBA00022544"/>
    </source>
</evidence>
<dbReference type="RefSeq" id="WP_274455788.1">
    <property type="nucleotide sequence ID" value="NZ_CP067097.1"/>
</dbReference>
<dbReference type="EMBL" id="JAUSTP010000001">
    <property type="protein sequence ID" value="MDQ0188383.1"/>
    <property type="molecule type" value="Genomic_DNA"/>
</dbReference>
<dbReference type="Pfam" id="PF05504">
    <property type="entry name" value="Spore_GerAC"/>
    <property type="match status" value="1"/>
</dbReference>
<dbReference type="PANTHER" id="PTHR35789:SF1">
    <property type="entry name" value="SPORE GERMINATION PROTEIN B3"/>
    <property type="match status" value="1"/>
</dbReference>
<keyword evidence="3" id="KW-0309">Germination</keyword>